<accession>A0A9D9I9F8</accession>
<reference evidence="1" key="2">
    <citation type="journal article" date="2021" name="PeerJ">
        <title>Extensive microbial diversity within the chicken gut microbiome revealed by metagenomics and culture.</title>
        <authorList>
            <person name="Gilroy R."/>
            <person name="Ravi A."/>
            <person name="Getino M."/>
            <person name="Pursley I."/>
            <person name="Horton D.L."/>
            <person name="Alikhan N.F."/>
            <person name="Baker D."/>
            <person name="Gharbi K."/>
            <person name="Hall N."/>
            <person name="Watson M."/>
            <person name="Adriaenssens E.M."/>
            <person name="Foster-Nyarko E."/>
            <person name="Jarju S."/>
            <person name="Secka A."/>
            <person name="Antonio M."/>
            <person name="Oren A."/>
            <person name="Chaudhuri R.R."/>
            <person name="La Ragione R."/>
            <person name="Hildebrand F."/>
            <person name="Pallen M.J."/>
        </authorList>
    </citation>
    <scope>NUCLEOTIDE SEQUENCE</scope>
    <source>
        <strain evidence="1">B1-15692</strain>
    </source>
</reference>
<evidence type="ECO:0000313" key="2">
    <source>
        <dbReference type="Proteomes" id="UP000823660"/>
    </source>
</evidence>
<dbReference type="PROSITE" id="PS51257">
    <property type="entry name" value="PROKAR_LIPOPROTEIN"/>
    <property type="match status" value="1"/>
</dbReference>
<sequence length="56" mass="6228">MRQKIENYIKCLGAALLTAAVALLSGCVDEELPDNRDLDYGYVQFRLLKEIQASPA</sequence>
<gene>
    <name evidence="1" type="ORF">IAB99_08110</name>
</gene>
<dbReference type="Proteomes" id="UP000823660">
    <property type="component" value="Unassembled WGS sequence"/>
</dbReference>
<evidence type="ECO:0000313" key="1">
    <source>
        <dbReference type="EMBL" id="MBO8467709.1"/>
    </source>
</evidence>
<reference evidence="1" key="1">
    <citation type="submission" date="2020-10" db="EMBL/GenBank/DDBJ databases">
        <authorList>
            <person name="Gilroy R."/>
        </authorList>
    </citation>
    <scope>NUCLEOTIDE SEQUENCE</scope>
    <source>
        <strain evidence="1">B1-15692</strain>
    </source>
</reference>
<name>A0A9D9I9F8_9BACT</name>
<dbReference type="AlphaFoldDB" id="A0A9D9I9F8"/>
<comment type="caution">
    <text evidence="1">The sequence shown here is derived from an EMBL/GenBank/DDBJ whole genome shotgun (WGS) entry which is preliminary data.</text>
</comment>
<feature type="non-terminal residue" evidence="1">
    <location>
        <position position="56"/>
    </location>
</feature>
<protein>
    <submittedName>
        <fullName evidence="1">Uncharacterized protein</fullName>
    </submittedName>
</protein>
<organism evidence="1 2">
    <name type="scientific">Candidatus Cryptobacteroides faecipullorum</name>
    <dbReference type="NCBI Taxonomy" id="2840764"/>
    <lineage>
        <taxon>Bacteria</taxon>
        <taxon>Pseudomonadati</taxon>
        <taxon>Bacteroidota</taxon>
        <taxon>Bacteroidia</taxon>
        <taxon>Bacteroidales</taxon>
        <taxon>Candidatus Cryptobacteroides</taxon>
    </lineage>
</organism>
<dbReference type="EMBL" id="JADIMH010000048">
    <property type="protein sequence ID" value="MBO8467709.1"/>
    <property type="molecule type" value="Genomic_DNA"/>
</dbReference>
<proteinExistence type="predicted"/>